<sequence length="220" mass="23906">MTDPSANELVGQLTLADSMLGEVVGDVRRILAYANWPGTVREPMAGTTTGKAAERLAKELGHEAALASAALVSWIAQVAEVTEHRNRVVHAIALNQCMNCGEATMFRHPRSGDDVDRSPEAVASVVGRYKALRADGLARATELSEAVNQRILIEAKKIANATGEIQNPPQIYPHHVEHLCPRCTGERGSTVVHLGTAVTVIPTERWQAFRDGYWPPRDNT</sequence>
<accession>A0ABQ5R8J8</accession>
<dbReference type="EMBL" id="BSDI01000072">
    <property type="protein sequence ID" value="GLI02921.1"/>
    <property type="molecule type" value="Genomic_DNA"/>
</dbReference>
<comment type="caution">
    <text evidence="1">The sequence shown here is derived from an EMBL/GenBank/DDBJ whole genome shotgun (WGS) entry which is preliminary data.</text>
</comment>
<organism evidence="1 2">
    <name type="scientific">Phytohabitans aurantiacus</name>
    <dbReference type="NCBI Taxonomy" id="3016789"/>
    <lineage>
        <taxon>Bacteria</taxon>
        <taxon>Bacillati</taxon>
        <taxon>Actinomycetota</taxon>
        <taxon>Actinomycetes</taxon>
        <taxon>Micromonosporales</taxon>
        <taxon>Micromonosporaceae</taxon>
    </lineage>
</organism>
<reference evidence="1" key="1">
    <citation type="submission" date="2022-12" db="EMBL/GenBank/DDBJ databases">
        <title>New Phytohabitans aurantiacus sp. RD004123 nov., an actinomycete isolated from soil.</title>
        <authorList>
            <person name="Triningsih D.W."/>
            <person name="Harunari E."/>
            <person name="Igarashi Y."/>
        </authorList>
    </citation>
    <scope>NUCLEOTIDE SEQUENCE</scope>
    <source>
        <strain evidence="1">RD004123</strain>
    </source>
</reference>
<dbReference type="RefSeq" id="WP_281904722.1">
    <property type="nucleotide sequence ID" value="NZ_BSDI01000072.1"/>
</dbReference>
<gene>
    <name evidence="1" type="ORF">Pa4123_81990</name>
</gene>
<evidence type="ECO:0000313" key="2">
    <source>
        <dbReference type="Proteomes" id="UP001144280"/>
    </source>
</evidence>
<name>A0ABQ5R8J8_9ACTN</name>
<dbReference type="Proteomes" id="UP001144280">
    <property type="component" value="Unassembled WGS sequence"/>
</dbReference>
<keyword evidence="2" id="KW-1185">Reference proteome</keyword>
<evidence type="ECO:0008006" key="3">
    <source>
        <dbReference type="Google" id="ProtNLM"/>
    </source>
</evidence>
<protein>
    <recommendedName>
        <fullName evidence="3">DUF222 domain-containing protein</fullName>
    </recommendedName>
</protein>
<proteinExistence type="predicted"/>
<evidence type="ECO:0000313" key="1">
    <source>
        <dbReference type="EMBL" id="GLI02921.1"/>
    </source>
</evidence>